<reference evidence="1" key="1">
    <citation type="submission" date="2023-06" db="EMBL/GenBank/DDBJ databases">
        <authorList>
            <person name="Kurt Z."/>
        </authorList>
    </citation>
    <scope>NUCLEOTIDE SEQUENCE</scope>
</reference>
<evidence type="ECO:0000313" key="3">
    <source>
        <dbReference type="Proteomes" id="UP001642409"/>
    </source>
</evidence>
<proteinExistence type="predicted"/>
<keyword evidence="3" id="KW-1185">Reference proteome</keyword>
<reference evidence="2 3" key="2">
    <citation type="submission" date="2024-07" db="EMBL/GenBank/DDBJ databases">
        <authorList>
            <person name="Akdeniz Z."/>
        </authorList>
    </citation>
    <scope>NUCLEOTIDE SEQUENCE [LARGE SCALE GENOMIC DNA]</scope>
</reference>
<dbReference type="EMBL" id="CATOUU010001174">
    <property type="protein sequence ID" value="CAI9976589.1"/>
    <property type="molecule type" value="Genomic_DNA"/>
</dbReference>
<comment type="caution">
    <text evidence="1">The sequence shown here is derived from an EMBL/GenBank/DDBJ whole genome shotgun (WGS) entry which is preliminary data.</text>
</comment>
<gene>
    <name evidence="1" type="ORF">HINF_LOCUS64234</name>
    <name evidence="2" type="ORF">HINF_LOCUS7334</name>
</gene>
<organism evidence="1">
    <name type="scientific">Hexamita inflata</name>
    <dbReference type="NCBI Taxonomy" id="28002"/>
    <lineage>
        <taxon>Eukaryota</taxon>
        <taxon>Metamonada</taxon>
        <taxon>Diplomonadida</taxon>
        <taxon>Hexamitidae</taxon>
        <taxon>Hexamitinae</taxon>
        <taxon>Hexamita</taxon>
    </lineage>
</organism>
<protein>
    <submittedName>
        <fullName evidence="2">Hypothetical_protein</fullName>
    </submittedName>
</protein>
<evidence type="ECO:0000313" key="2">
    <source>
        <dbReference type="EMBL" id="CAL5982846.1"/>
    </source>
</evidence>
<accession>A0AA86RDZ0</accession>
<evidence type="ECO:0000313" key="1">
    <source>
        <dbReference type="EMBL" id="CAI9976589.1"/>
    </source>
</evidence>
<dbReference type="Proteomes" id="UP001642409">
    <property type="component" value="Unassembled WGS sequence"/>
</dbReference>
<sequence length="148" mass="17008">MKQEDAEETAKIIKKLKIDDKRLNCYIVEQSPNKPVLESVINISVSESMIEDKQEQIKPIQEGQILIDMKEFPEDTAPKLIKTLKKQFPDMISADVTEDLNVLVTVKQEDVEETARTIRRLKILEKKLTCSIVNKDGKKDEKKPSNIK</sequence>
<dbReference type="EMBL" id="CAXDID020000015">
    <property type="protein sequence ID" value="CAL5982846.1"/>
    <property type="molecule type" value="Genomic_DNA"/>
</dbReference>
<name>A0AA86RDZ0_9EUKA</name>
<dbReference type="AlphaFoldDB" id="A0AA86RDZ0"/>